<keyword evidence="9" id="KW-0234">DNA repair</keyword>
<evidence type="ECO:0000256" key="8">
    <source>
        <dbReference type="ARBA" id="ARBA00023125"/>
    </source>
</evidence>
<evidence type="ECO:0000313" key="15">
    <source>
        <dbReference type="Proteomes" id="UP000708148"/>
    </source>
</evidence>
<evidence type="ECO:0000259" key="13">
    <source>
        <dbReference type="Pfam" id="PF23726"/>
    </source>
</evidence>
<dbReference type="GO" id="GO:0003677">
    <property type="term" value="F:DNA binding"/>
    <property type="evidence" value="ECO:0007669"/>
    <property type="project" value="UniProtKB-KW"/>
</dbReference>
<evidence type="ECO:0000256" key="5">
    <source>
        <dbReference type="ARBA" id="ARBA00014577"/>
    </source>
</evidence>
<evidence type="ECO:0000256" key="4">
    <source>
        <dbReference type="ARBA" id="ARBA00007453"/>
    </source>
</evidence>
<dbReference type="InterPro" id="IPR050358">
    <property type="entry name" value="RSE1/DDB1/CFT1"/>
</dbReference>
<feature type="domain" description="RSE1/DDB1/CPSF1 C-terminal" evidence="11">
    <location>
        <begin position="672"/>
        <end position="985"/>
    </location>
</feature>
<dbReference type="GO" id="GO:0005737">
    <property type="term" value="C:cytoplasm"/>
    <property type="evidence" value="ECO:0007669"/>
    <property type="project" value="UniProtKB-SubCell"/>
</dbReference>
<keyword evidence="7" id="KW-0227">DNA damage</keyword>
<sequence>GEPTDLLFILTERHKICVLQYDAATGELVTKANGDVGDKIGRAATNGPIGIIDPECRLIGLHLYDGLLKVIPISGTTQFQEAFNVRLEELHVLDLCFMEGYPRPTIAVMYEDTKNARHIRTYEINIKEKDLQEGPWSQNNIDNGAEMMIPVPKATGGVIVLGESMITYFGTGAQPHKTIAVQETTFRAYGRIDEDGSRYLLGDYLGRMYLLVLAHDGENVLGLKLQQLGRTPAASSLSYLDSGVVFVGSRFGDSQLVKLHSAPVNGSPDNYIELLDTFTNLGPIIDFCVVDLDRQGQCQVVTCSGTFLEGSLRIIRSGIGITEQATIELPGIKGLWSLKKTIEDEYDMFLVLTFVNETRILAINDDEELDEACIPGFDSDAQTLYCGNVIHGQLLQVTRSSARLVSTEDMEIKGEWTAPAGFIINMATSSPSQVLLAGGQGRSVYLEIVAGGLKEVGQVTVPSEVSCVDITPIGCDPNQAQLAAIGSWDMSCSVYSLPSLTLLSKQELSSEVIPRSVLFGNFDGSAFLLCAMGDGGLFTWRVDPENGDLSDRKKMTLGTKPVTLTRFRSKGTSHVFAASDRPTIIYNANRKLLYSNLNENDVNFLASFNCASFPDSLAIAKEGSMTIGSIDEIQKLHIRKVPLREQPRRICHQPVTKTFGVCVEAMGEKPTSYFRIFDDETFEVEDSITLDANETGCQVASIKFADDPTAYFVVGTAYVLPDEKEPSRGRILVVLCEEGKLQIVAEKEMKGAVFTLNPIQGKLLATVNCKVHVLEWRLGEDQQRELVSTCSHHGHIMALYAAARGDFIIIGDIMRSMSLLLYKPEEGDLEERARDYNPNWMTSVAVLDDDVYLGAENSNNIFTVRRNSDSAIEEEQSRLEVVGEYHLGEFVNRFQHGSLVMKLADTELADVPTVLYATVNGQVGVIASLPEGLYLFLEKLQEALRKVIKGVGALDHKSYRMFQNERRTVDAHHFVDGDLIEMFLDLKREKMDEVAALIGEVSTEDVCKTVEELSRLH</sequence>
<dbReference type="FunFam" id="2.130.10.10:FF:000073">
    <property type="entry name" value="DNA damage-binding protein 1"/>
    <property type="match status" value="1"/>
</dbReference>
<evidence type="ECO:0000259" key="11">
    <source>
        <dbReference type="Pfam" id="PF03178"/>
    </source>
</evidence>
<dbReference type="GO" id="GO:0006281">
    <property type="term" value="P:DNA repair"/>
    <property type="evidence" value="ECO:0007669"/>
    <property type="project" value="UniProtKB-KW"/>
</dbReference>
<dbReference type="SUPFAM" id="SSF101898">
    <property type="entry name" value="NHL repeat"/>
    <property type="match status" value="1"/>
</dbReference>
<gene>
    <name evidence="14" type="ORF">OSTQU699_LOCUS8397</name>
</gene>
<keyword evidence="10" id="KW-0539">Nucleus</keyword>
<dbReference type="Gene3D" id="2.130.10.10">
    <property type="entry name" value="YVTN repeat-like/Quinoprotein amine dehydrogenase"/>
    <property type="match status" value="3"/>
</dbReference>
<comment type="subcellular location">
    <subcellularLocation>
        <location evidence="2">Cytoplasm</location>
    </subcellularLocation>
    <subcellularLocation>
        <location evidence="1">Nucleus</location>
    </subcellularLocation>
</comment>
<evidence type="ECO:0000256" key="9">
    <source>
        <dbReference type="ARBA" id="ARBA00023204"/>
    </source>
</evidence>
<accession>A0A8S1J5X8</accession>
<reference evidence="14" key="1">
    <citation type="submission" date="2020-12" db="EMBL/GenBank/DDBJ databases">
        <authorList>
            <person name="Iha C."/>
        </authorList>
    </citation>
    <scope>NUCLEOTIDE SEQUENCE</scope>
</reference>
<feature type="non-terminal residue" evidence="14">
    <location>
        <position position="1017"/>
    </location>
</feature>
<dbReference type="InterPro" id="IPR018846">
    <property type="entry name" value="Beta-prop_RSE1/DDB1/CPSF1_1st"/>
</dbReference>
<evidence type="ECO:0000256" key="7">
    <source>
        <dbReference type="ARBA" id="ARBA00022763"/>
    </source>
</evidence>
<dbReference type="Gene3D" id="1.10.150.910">
    <property type="match status" value="1"/>
</dbReference>
<keyword evidence="6" id="KW-0963">Cytoplasm</keyword>
<dbReference type="Pfam" id="PF03178">
    <property type="entry name" value="CPSF_A"/>
    <property type="match status" value="1"/>
</dbReference>
<keyword evidence="15" id="KW-1185">Reference proteome</keyword>
<comment type="caution">
    <text evidence="14">The sequence shown here is derived from an EMBL/GenBank/DDBJ whole genome shotgun (WGS) entry which is preliminary data.</text>
</comment>
<dbReference type="Pfam" id="PF23726">
    <property type="entry name" value="Beta-prop_RSE1_2nd"/>
    <property type="match status" value="1"/>
</dbReference>
<dbReference type="EMBL" id="CAJHUC010002041">
    <property type="protein sequence ID" value="CAD7703040.1"/>
    <property type="molecule type" value="Genomic_DNA"/>
</dbReference>
<keyword evidence="8" id="KW-0238">DNA-binding</keyword>
<dbReference type="GO" id="GO:0005634">
    <property type="term" value="C:nucleus"/>
    <property type="evidence" value="ECO:0007669"/>
    <property type="project" value="UniProtKB-SubCell"/>
</dbReference>
<dbReference type="OrthoDB" id="433457at2759"/>
<dbReference type="AlphaFoldDB" id="A0A8S1J5X8"/>
<dbReference type="SUPFAM" id="SSF50978">
    <property type="entry name" value="WD40 repeat-like"/>
    <property type="match status" value="1"/>
</dbReference>
<dbReference type="InterPro" id="IPR004871">
    <property type="entry name" value="RSE1/DDB1/CPSF1_C"/>
</dbReference>
<dbReference type="InterPro" id="IPR015943">
    <property type="entry name" value="WD40/YVTN_repeat-like_dom_sf"/>
</dbReference>
<protein>
    <recommendedName>
        <fullName evidence="5">DNA damage-binding protein 1</fullName>
    </recommendedName>
</protein>
<feature type="domain" description="RSE1/DDB1/CPSF1 first beta-propeller" evidence="12">
    <location>
        <begin position="1"/>
        <end position="278"/>
    </location>
</feature>
<dbReference type="InterPro" id="IPR036322">
    <property type="entry name" value="WD40_repeat_dom_sf"/>
</dbReference>
<proteinExistence type="inferred from homology"/>
<feature type="domain" description="RSE1/DDB1/CPSF1 second beta-propeller" evidence="13">
    <location>
        <begin position="321"/>
        <end position="630"/>
    </location>
</feature>
<dbReference type="FunFam" id="1.10.150.910:FF:000003">
    <property type="entry name" value="DNA damage-binding protein 1a"/>
    <property type="match status" value="1"/>
</dbReference>
<dbReference type="PANTHER" id="PTHR10644">
    <property type="entry name" value="DNA REPAIR/RNA PROCESSING CPSF FAMILY"/>
    <property type="match status" value="1"/>
</dbReference>
<evidence type="ECO:0000259" key="12">
    <source>
        <dbReference type="Pfam" id="PF10433"/>
    </source>
</evidence>
<evidence type="ECO:0000256" key="2">
    <source>
        <dbReference type="ARBA" id="ARBA00004496"/>
    </source>
</evidence>
<dbReference type="Proteomes" id="UP000708148">
    <property type="component" value="Unassembled WGS sequence"/>
</dbReference>
<evidence type="ECO:0000256" key="1">
    <source>
        <dbReference type="ARBA" id="ARBA00004123"/>
    </source>
</evidence>
<dbReference type="InterPro" id="IPR058543">
    <property type="entry name" value="Beta-prop_RSE1/DDB1/CPSF1_2nd"/>
</dbReference>
<organism evidence="14 15">
    <name type="scientific">Ostreobium quekettii</name>
    <dbReference type="NCBI Taxonomy" id="121088"/>
    <lineage>
        <taxon>Eukaryota</taxon>
        <taxon>Viridiplantae</taxon>
        <taxon>Chlorophyta</taxon>
        <taxon>core chlorophytes</taxon>
        <taxon>Ulvophyceae</taxon>
        <taxon>TCBD clade</taxon>
        <taxon>Bryopsidales</taxon>
        <taxon>Ostreobineae</taxon>
        <taxon>Ostreobiaceae</taxon>
        <taxon>Ostreobium</taxon>
    </lineage>
</organism>
<comment type="pathway">
    <text evidence="3">Protein modification; protein ubiquitination.</text>
</comment>
<evidence type="ECO:0000313" key="14">
    <source>
        <dbReference type="EMBL" id="CAD7703040.1"/>
    </source>
</evidence>
<dbReference type="Pfam" id="PF10433">
    <property type="entry name" value="Beta-prop_RSE1_1st"/>
    <property type="match status" value="1"/>
</dbReference>
<evidence type="ECO:0000256" key="3">
    <source>
        <dbReference type="ARBA" id="ARBA00004906"/>
    </source>
</evidence>
<evidence type="ECO:0000256" key="6">
    <source>
        <dbReference type="ARBA" id="ARBA00022490"/>
    </source>
</evidence>
<evidence type="ECO:0000256" key="10">
    <source>
        <dbReference type="ARBA" id="ARBA00023242"/>
    </source>
</evidence>
<comment type="similarity">
    <text evidence="4">Belongs to the DDB1 family.</text>
</comment>
<name>A0A8S1J5X8_9CHLO</name>